<feature type="transmembrane region" description="Helical" evidence="2">
    <location>
        <begin position="398"/>
        <end position="419"/>
    </location>
</feature>
<feature type="region of interest" description="Disordered" evidence="1">
    <location>
        <begin position="1104"/>
        <end position="1194"/>
    </location>
</feature>
<accession>A0ABD3MA03</accession>
<evidence type="ECO:0000256" key="1">
    <source>
        <dbReference type="SAM" id="MobiDB-lite"/>
    </source>
</evidence>
<proteinExistence type="predicted"/>
<feature type="transmembrane region" description="Helical" evidence="2">
    <location>
        <begin position="425"/>
        <end position="447"/>
    </location>
</feature>
<evidence type="ECO:0008006" key="5">
    <source>
        <dbReference type="Google" id="ProtNLM"/>
    </source>
</evidence>
<gene>
    <name evidence="3" type="ORF">ACHAWU_007915</name>
</gene>
<comment type="caution">
    <text evidence="3">The sequence shown here is derived from an EMBL/GenBank/DDBJ whole genome shotgun (WGS) entry which is preliminary data.</text>
</comment>
<reference evidence="3 4" key="1">
    <citation type="submission" date="2024-10" db="EMBL/GenBank/DDBJ databases">
        <title>Updated reference genomes for cyclostephanoid diatoms.</title>
        <authorList>
            <person name="Roberts W.R."/>
            <person name="Alverson A.J."/>
        </authorList>
    </citation>
    <scope>NUCLEOTIDE SEQUENCE [LARGE SCALE GENOMIC DNA]</scope>
    <source>
        <strain evidence="3 4">AJA232-27</strain>
    </source>
</reference>
<keyword evidence="2" id="KW-0472">Membrane</keyword>
<feature type="region of interest" description="Disordered" evidence="1">
    <location>
        <begin position="756"/>
        <end position="807"/>
    </location>
</feature>
<keyword evidence="4" id="KW-1185">Reference proteome</keyword>
<feature type="compositionally biased region" description="Polar residues" evidence="1">
    <location>
        <begin position="312"/>
        <end position="323"/>
    </location>
</feature>
<evidence type="ECO:0000256" key="2">
    <source>
        <dbReference type="SAM" id="Phobius"/>
    </source>
</evidence>
<organism evidence="3 4">
    <name type="scientific">Discostella pseudostelligera</name>
    <dbReference type="NCBI Taxonomy" id="259834"/>
    <lineage>
        <taxon>Eukaryota</taxon>
        <taxon>Sar</taxon>
        <taxon>Stramenopiles</taxon>
        <taxon>Ochrophyta</taxon>
        <taxon>Bacillariophyta</taxon>
        <taxon>Coscinodiscophyceae</taxon>
        <taxon>Thalassiosirophycidae</taxon>
        <taxon>Stephanodiscales</taxon>
        <taxon>Stephanodiscaceae</taxon>
        <taxon>Discostella</taxon>
    </lineage>
</organism>
<feature type="transmembrane region" description="Helical" evidence="2">
    <location>
        <begin position="370"/>
        <end position="391"/>
    </location>
</feature>
<feature type="region of interest" description="Disordered" evidence="1">
    <location>
        <begin position="252"/>
        <end position="323"/>
    </location>
</feature>
<feature type="compositionally biased region" description="Polar residues" evidence="1">
    <location>
        <begin position="36"/>
        <end position="57"/>
    </location>
</feature>
<feature type="compositionally biased region" description="Basic and acidic residues" evidence="1">
    <location>
        <begin position="294"/>
        <end position="310"/>
    </location>
</feature>
<feature type="compositionally biased region" description="Acidic residues" evidence="1">
    <location>
        <begin position="103"/>
        <end position="112"/>
    </location>
</feature>
<feature type="region of interest" description="Disordered" evidence="1">
    <location>
        <begin position="572"/>
        <end position="593"/>
    </location>
</feature>
<feature type="compositionally biased region" description="Basic and acidic residues" evidence="1">
    <location>
        <begin position="81"/>
        <end position="96"/>
    </location>
</feature>
<feature type="compositionally biased region" description="Low complexity" evidence="1">
    <location>
        <begin position="787"/>
        <end position="804"/>
    </location>
</feature>
<feature type="transmembrane region" description="Helical" evidence="2">
    <location>
        <begin position="538"/>
        <end position="562"/>
    </location>
</feature>
<feature type="transmembrane region" description="Helical" evidence="2">
    <location>
        <begin position="618"/>
        <end position="641"/>
    </location>
</feature>
<feature type="compositionally biased region" description="Polar residues" evidence="1">
    <location>
        <begin position="255"/>
        <end position="266"/>
    </location>
</feature>
<feature type="compositionally biased region" description="Polar residues" evidence="1">
    <location>
        <begin position="176"/>
        <end position="191"/>
    </location>
</feature>
<feature type="compositionally biased region" description="Polar residues" evidence="1">
    <location>
        <begin position="124"/>
        <end position="137"/>
    </location>
</feature>
<feature type="region of interest" description="Disordered" evidence="1">
    <location>
        <begin position="22"/>
        <end position="153"/>
    </location>
</feature>
<keyword evidence="2" id="KW-0812">Transmembrane</keyword>
<feature type="compositionally biased region" description="Polar residues" evidence="1">
    <location>
        <begin position="1115"/>
        <end position="1149"/>
    </location>
</feature>
<evidence type="ECO:0000313" key="4">
    <source>
        <dbReference type="Proteomes" id="UP001530293"/>
    </source>
</evidence>
<name>A0ABD3MA03_9STRA</name>
<feature type="compositionally biased region" description="Low complexity" evidence="1">
    <location>
        <begin position="58"/>
        <end position="80"/>
    </location>
</feature>
<dbReference type="Proteomes" id="UP001530293">
    <property type="component" value="Unassembled WGS sequence"/>
</dbReference>
<feature type="transmembrane region" description="Helical" evidence="2">
    <location>
        <begin position="467"/>
        <end position="492"/>
    </location>
</feature>
<feature type="transmembrane region" description="Helical" evidence="2">
    <location>
        <begin position="902"/>
        <end position="919"/>
    </location>
</feature>
<keyword evidence="2" id="KW-1133">Transmembrane helix</keyword>
<feature type="region of interest" description="Disordered" evidence="1">
    <location>
        <begin position="174"/>
        <end position="229"/>
    </location>
</feature>
<sequence length="1229" mass="135816">MVEILPYVDDDDNEDQFTWIPLSSQAKGCADDANERSSGSKSGATANAASARSTQWHNNSNSDDYPNSYTKQSSSTSASTSRDEQHVVKSSSHDDIVFVENVHEEDEENDHDDNDKWQELSAEPASSSIPTNSQSTIDDPSRRSDDDAPNPVLIQPWLWGDQLIAHITSPIHTKMSDSTTASTRRITNDAPSSGGGEEDNNIVWRRPDELDDNDNGDTRGNLHGNKHRHYANHRHAMEGEYDDRKISTFHPAAAASSQTRRNNNMDESLPWAEEDNHDDDRRWERPSQQNSSFRHSDSSQQRTRDHDPAPRNDNQSSSSTSVKTKLQQTLIHDPLRSLPYCFIRHFYQEMKHQITFTWDSYRQQKELHTVLAPLSLVILLSLWGIGLIVTGCTGLGAFIIRSLVQILWSFYTWLIEYSWRITTHLVWLSVCSSLCMGAIVWIGMRVVRNRKIDNETDKHQTFQMPSISVIMPWIIAVTSPALVEAIAILLSLQTFASIIAPEMDGKACLALDGNEHDPFCSAADTNLDQSTPSLSYGMWNMGILSVSLVVALINIFVVSIGAKMLEQQRDQSKLDPANNVTSDTKSSSSLEPLEPSSILSRLRVSHNRIQQNIGACHTISVLALVFLTITLVLVQTLYLHFQTNGSTVILSLVNRIGTVGFNVVRIGVGAFTLFHTWNFTIRKVTDSDNVLANGISCGVISRKALKKSIVEISTHAVWSKDDTGSSLLGILSDDDGALRYAIFEWIVDRWTASPKPPGPYQPCPSAAEDSDDNVGHDNGETNHAQFSNNSSSSDTTTGTNTSDNHQPILPSYQSLQNVIAKLDADETLIPTIERYREWVYTLPPSQNAAMCVAIWKLCPATIVLTVAVIFCVGRSGFGRLVAWFSWCFGASVASSANENGGRMIFIFDLFTILSPLLFLEYRRVQMWWACITSYMNRQNSEGQSSDGERSKDLAITLLRADRTFDTSQRTIDVNVPDTSELFLRIWQLLIESISVLESSIPVVRCATIASAAADLTTNTICLVDLALEIKNRGILFGVGIMVWDAFTYHLSREIEQRKQETAGEDQAHARHTEDREMFGGKYTGAVVGTVENIGKLTRNIGGLMDQKSAPEKKNCNCSDDGSPKADTTTCNEADQSTKVSEANNESGDNPSHGDGPIDEPLPSFGSKTGDTHPRCQGEECPMEDEENKQDNGLMPILIGGGLAIAGAVAGLAVHAATANKGSHKRRDSR</sequence>
<feature type="region of interest" description="Disordered" evidence="1">
    <location>
        <begin position="1057"/>
        <end position="1076"/>
    </location>
</feature>
<protein>
    <recommendedName>
        <fullName evidence="5">Transmembrane protein</fullName>
    </recommendedName>
</protein>
<evidence type="ECO:0000313" key="3">
    <source>
        <dbReference type="EMBL" id="KAL3760849.1"/>
    </source>
</evidence>
<dbReference type="EMBL" id="JALLBG020000171">
    <property type="protein sequence ID" value="KAL3760849.1"/>
    <property type="molecule type" value="Genomic_DNA"/>
</dbReference>
<dbReference type="AlphaFoldDB" id="A0ABD3MA03"/>
<feature type="transmembrane region" description="Helical" evidence="2">
    <location>
        <begin position="853"/>
        <end position="873"/>
    </location>
</feature>
<feature type="transmembrane region" description="Helical" evidence="2">
    <location>
        <begin position="1192"/>
        <end position="1216"/>
    </location>
</feature>